<evidence type="ECO:0000259" key="12">
    <source>
        <dbReference type="PROSITE" id="PS50109"/>
    </source>
</evidence>
<dbReference type="SUPFAM" id="SSF55874">
    <property type="entry name" value="ATPase domain of HSP90 chaperone/DNA topoisomerase II/histidine kinase"/>
    <property type="match status" value="1"/>
</dbReference>
<dbReference type="FunFam" id="3.30.565.10:FF:000006">
    <property type="entry name" value="Sensor histidine kinase WalK"/>
    <property type="match status" value="1"/>
</dbReference>
<evidence type="ECO:0000256" key="10">
    <source>
        <dbReference type="ARBA" id="ARBA00023012"/>
    </source>
</evidence>
<reference evidence="13" key="1">
    <citation type="submission" date="2020-08" db="EMBL/GenBank/DDBJ databases">
        <title>Sulfitobacter aestuariivivens sp. nov., isolated from a tidal flat.</title>
        <authorList>
            <person name="Park S."/>
            <person name="Yoon J.-H."/>
        </authorList>
    </citation>
    <scope>NUCLEOTIDE SEQUENCE</scope>
    <source>
        <strain evidence="13">TSTF-M16</strain>
    </source>
</reference>
<feature type="domain" description="Histidine kinase" evidence="12">
    <location>
        <begin position="120"/>
        <end position="345"/>
    </location>
</feature>
<evidence type="ECO:0000256" key="2">
    <source>
        <dbReference type="ARBA" id="ARBA00004236"/>
    </source>
</evidence>
<dbReference type="FunFam" id="1.10.287.130:FF:000008">
    <property type="entry name" value="Two-component sensor histidine kinase"/>
    <property type="match status" value="1"/>
</dbReference>
<evidence type="ECO:0000256" key="9">
    <source>
        <dbReference type="ARBA" id="ARBA00022840"/>
    </source>
</evidence>
<dbReference type="PANTHER" id="PTHR45453">
    <property type="entry name" value="PHOSPHATE REGULON SENSOR PROTEIN PHOR"/>
    <property type="match status" value="1"/>
</dbReference>
<evidence type="ECO:0000256" key="8">
    <source>
        <dbReference type="ARBA" id="ARBA00022777"/>
    </source>
</evidence>
<name>A0A927D1A4_9RHOB</name>
<keyword evidence="4" id="KW-1003">Cell membrane</keyword>
<evidence type="ECO:0000256" key="7">
    <source>
        <dbReference type="ARBA" id="ARBA00022741"/>
    </source>
</evidence>
<evidence type="ECO:0000256" key="6">
    <source>
        <dbReference type="ARBA" id="ARBA00022679"/>
    </source>
</evidence>
<keyword evidence="9" id="KW-0067">ATP-binding</keyword>
<dbReference type="InterPro" id="IPR003661">
    <property type="entry name" value="HisK_dim/P_dom"/>
</dbReference>
<dbReference type="SUPFAM" id="SSF47384">
    <property type="entry name" value="Homodimeric domain of signal transducing histidine kinase"/>
    <property type="match status" value="1"/>
</dbReference>
<dbReference type="EC" id="2.7.13.3" evidence="3"/>
<accession>A0A927D1A4</accession>
<dbReference type="PRINTS" id="PR00344">
    <property type="entry name" value="BCTRLSENSOR"/>
</dbReference>
<gene>
    <name evidence="13" type="ORF">H9Q16_04920</name>
</gene>
<protein>
    <recommendedName>
        <fullName evidence="3">histidine kinase</fullName>
        <ecNumber evidence="3">2.7.13.3</ecNumber>
    </recommendedName>
</protein>
<dbReference type="PANTHER" id="PTHR45453:SF1">
    <property type="entry name" value="PHOSPHATE REGULON SENSOR PROTEIN PHOR"/>
    <property type="match status" value="1"/>
</dbReference>
<dbReference type="GO" id="GO:0005524">
    <property type="term" value="F:ATP binding"/>
    <property type="evidence" value="ECO:0007669"/>
    <property type="project" value="UniProtKB-KW"/>
</dbReference>
<dbReference type="CDD" id="cd00075">
    <property type="entry name" value="HATPase"/>
    <property type="match status" value="1"/>
</dbReference>
<comment type="subcellular location">
    <subcellularLocation>
        <location evidence="2">Cell membrane</location>
    </subcellularLocation>
</comment>
<evidence type="ECO:0000256" key="11">
    <source>
        <dbReference type="ARBA" id="ARBA00023136"/>
    </source>
</evidence>
<evidence type="ECO:0000313" key="14">
    <source>
        <dbReference type="Proteomes" id="UP000635142"/>
    </source>
</evidence>
<keyword evidence="14" id="KW-1185">Reference proteome</keyword>
<keyword evidence="6" id="KW-0808">Transferase</keyword>
<dbReference type="SMART" id="SM00388">
    <property type="entry name" value="HisKA"/>
    <property type="match status" value="1"/>
</dbReference>
<dbReference type="RefSeq" id="WP_191074230.1">
    <property type="nucleotide sequence ID" value="NZ_JACTAG010000001.1"/>
</dbReference>
<dbReference type="Pfam" id="PF00512">
    <property type="entry name" value="HisKA"/>
    <property type="match status" value="1"/>
</dbReference>
<dbReference type="InterPro" id="IPR003594">
    <property type="entry name" value="HATPase_dom"/>
</dbReference>
<dbReference type="Pfam" id="PF02518">
    <property type="entry name" value="HATPase_c"/>
    <property type="match status" value="1"/>
</dbReference>
<dbReference type="InterPro" id="IPR036097">
    <property type="entry name" value="HisK_dim/P_sf"/>
</dbReference>
<sequence>MPETLFDAVIAALPFPALIVDADEKVAAINERAVRLLGQGAKARPFITVLRQPALAEAVEHCLQDDIPRTATYLAGDASSDLTYDVHLQRMAGHGAVVLSFEDVTAVTQADQMRKVFVANVSHELRTPLTSLIGFIETLRGPARDDPTVQARFLETMGAEADRMNRLIGDLLSLSRLEAQERVRPTERINLIDVLIRTSRNINPLAVEADVVLQIDLGDTPIYVRGDSDQLQQVFTNLIENAIKYGGQGGKVDITAKFEDPAPELRGPGVRIMVADHGQGIEEQHLPRLTERFYRADSHRSRKLGGTGLGLAIVKHILNRHRGRLRITSTYGEGAQFAVVLPIDAKPPEG</sequence>
<dbReference type="GO" id="GO:0000155">
    <property type="term" value="F:phosphorelay sensor kinase activity"/>
    <property type="evidence" value="ECO:0007669"/>
    <property type="project" value="InterPro"/>
</dbReference>
<keyword evidence="5" id="KW-0597">Phosphoprotein</keyword>
<dbReference type="Proteomes" id="UP000635142">
    <property type="component" value="Unassembled WGS sequence"/>
</dbReference>
<keyword evidence="8 13" id="KW-0418">Kinase</keyword>
<evidence type="ECO:0000256" key="1">
    <source>
        <dbReference type="ARBA" id="ARBA00000085"/>
    </source>
</evidence>
<proteinExistence type="predicted"/>
<dbReference type="AlphaFoldDB" id="A0A927D1A4"/>
<dbReference type="Gene3D" id="3.30.565.10">
    <property type="entry name" value="Histidine kinase-like ATPase, C-terminal domain"/>
    <property type="match status" value="1"/>
</dbReference>
<evidence type="ECO:0000313" key="13">
    <source>
        <dbReference type="EMBL" id="MBD3663255.1"/>
    </source>
</evidence>
<organism evidence="13 14">
    <name type="scientific">Sulfitobacter aestuariivivens</name>
    <dbReference type="NCBI Taxonomy" id="2766981"/>
    <lineage>
        <taxon>Bacteria</taxon>
        <taxon>Pseudomonadati</taxon>
        <taxon>Pseudomonadota</taxon>
        <taxon>Alphaproteobacteria</taxon>
        <taxon>Rhodobacterales</taxon>
        <taxon>Roseobacteraceae</taxon>
        <taxon>Sulfitobacter</taxon>
    </lineage>
</organism>
<dbReference type="GO" id="GO:0004721">
    <property type="term" value="F:phosphoprotein phosphatase activity"/>
    <property type="evidence" value="ECO:0007669"/>
    <property type="project" value="TreeGrafter"/>
</dbReference>
<evidence type="ECO:0000256" key="3">
    <source>
        <dbReference type="ARBA" id="ARBA00012438"/>
    </source>
</evidence>
<comment type="caution">
    <text evidence="13">The sequence shown here is derived from an EMBL/GenBank/DDBJ whole genome shotgun (WGS) entry which is preliminary data.</text>
</comment>
<dbReference type="EMBL" id="JACTAG010000001">
    <property type="protein sequence ID" value="MBD3663255.1"/>
    <property type="molecule type" value="Genomic_DNA"/>
</dbReference>
<keyword evidence="11" id="KW-0472">Membrane</keyword>
<dbReference type="InterPro" id="IPR004358">
    <property type="entry name" value="Sig_transdc_His_kin-like_C"/>
</dbReference>
<evidence type="ECO:0000256" key="4">
    <source>
        <dbReference type="ARBA" id="ARBA00022475"/>
    </source>
</evidence>
<dbReference type="Gene3D" id="1.10.287.130">
    <property type="match status" value="1"/>
</dbReference>
<dbReference type="CDD" id="cd00082">
    <property type="entry name" value="HisKA"/>
    <property type="match status" value="1"/>
</dbReference>
<dbReference type="GO" id="GO:0005886">
    <property type="term" value="C:plasma membrane"/>
    <property type="evidence" value="ECO:0007669"/>
    <property type="project" value="UniProtKB-SubCell"/>
</dbReference>
<dbReference type="InterPro" id="IPR050351">
    <property type="entry name" value="BphY/WalK/GraS-like"/>
</dbReference>
<dbReference type="GO" id="GO:0016036">
    <property type="term" value="P:cellular response to phosphate starvation"/>
    <property type="evidence" value="ECO:0007669"/>
    <property type="project" value="TreeGrafter"/>
</dbReference>
<keyword evidence="10" id="KW-0902">Two-component regulatory system</keyword>
<evidence type="ECO:0000256" key="5">
    <source>
        <dbReference type="ARBA" id="ARBA00022553"/>
    </source>
</evidence>
<dbReference type="InterPro" id="IPR005467">
    <property type="entry name" value="His_kinase_dom"/>
</dbReference>
<keyword evidence="7" id="KW-0547">Nucleotide-binding</keyword>
<comment type="catalytic activity">
    <reaction evidence="1">
        <text>ATP + protein L-histidine = ADP + protein N-phospho-L-histidine.</text>
        <dbReference type="EC" id="2.7.13.3"/>
    </reaction>
</comment>
<dbReference type="InterPro" id="IPR036890">
    <property type="entry name" value="HATPase_C_sf"/>
</dbReference>
<dbReference type="SMART" id="SM00387">
    <property type="entry name" value="HATPase_c"/>
    <property type="match status" value="1"/>
</dbReference>
<dbReference type="PROSITE" id="PS50109">
    <property type="entry name" value="HIS_KIN"/>
    <property type="match status" value="1"/>
</dbReference>